<keyword evidence="7" id="KW-1185">Reference proteome</keyword>
<evidence type="ECO:0000259" key="5">
    <source>
        <dbReference type="PROSITE" id="PS50995"/>
    </source>
</evidence>
<keyword evidence="2" id="KW-0238">DNA-binding</keyword>
<dbReference type="AlphaFoldDB" id="A0A543N9I3"/>
<dbReference type="CDD" id="cd00090">
    <property type="entry name" value="HTH_ARSR"/>
    <property type="match status" value="1"/>
</dbReference>
<organism evidence="6 7">
    <name type="scientific">Haloactinospora alba</name>
    <dbReference type="NCBI Taxonomy" id="405555"/>
    <lineage>
        <taxon>Bacteria</taxon>
        <taxon>Bacillati</taxon>
        <taxon>Actinomycetota</taxon>
        <taxon>Actinomycetes</taxon>
        <taxon>Streptosporangiales</taxon>
        <taxon>Nocardiopsidaceae</taxon>
        <taxon>Haloactinospora</taxon>
    </lineage>
</organism>
<evidence type="ECO:0000256" key="1">
    <source>
        <dbReference type="ARBA" id="ARBA00023015"/>
    </source>
</evidence>
<comment type="caution">
    <text evidence="6">The sequence shown here is derived from an EMBL/GenBank/DDBJ whole genome shotgun (WGS) entry which is preliminary data.</text>
</comment>
<dbReference type="PANTHER" id="PTHR42756">
    <property type="entry name" value="TRANSCRIPTIONAL REGULATOR, MARR"/>
    <property type="match status" value="1"/>
</dbReference>
<dbReference type="InterPro" id="IPR000835">
    <property type="entry name" value="HTH_MarR-typ"/>
</dbReference>
<name>A0A543N9I3_9ACTN</name>
<evidence type="ECO:0000256" key="3">
    <source>
        <dbReference type="ARBA" id="ARBA00023163"/>
    </source>
</evidence>
<dbReference type="Gene3D" id="1.10.10.10">
    <property type="entry name" value="Winged helix-like DNA-binding domain superfamily/Winged helix DNA-binding domain"/>
    <property type="match status" value="1"/>
</dbReference>
<dbReference type="InterPro" id="IPR036390">
    <property type="entry name" value="WH_DNA-bd_sf"/>
</dbReference>
<protein>
    <submittedName>
        <fullName evidence="6">MarR family transcriptional regulator</fullName>
    </submittedName>
</protein>
<dbReference type="Proteomes" id="UP000317422">
    <property type="component" value="Unassembled WGS sequence"/>
</dbReference>
<dbReference type="InterPro" id="IPR011991">
    <property type="entry name" value="ArsR-like_HTH"/>
</dbReference>
<keyword evidence="3" id="KW-0804">Transcription</keyword>
<reference evidence="6 7" key="1">
    <citation type="submission" date="2019-06" db="EMBL/GenBank/DDBJ databases">
        <title>Sequencing the genomes of 1000 actinobacteria strains.</title>
        <authorList>
            <person name="Klenk H.-P."/>
        </authorList>
    </citation>
    <scope>NUCLEOTIDE SEQUENCE [LARGE SCALE GENOMIC DNA]</scope>
    <source>
        <strain evidence="6 7">DSM 45015</strain>
    </source>
</reference>
<dbReference type="EMBL" id="VFQC01000002">
    <property type="protein sequence ID" value="TQN28494.1"/>
    <property type="molecule type" value="Genomic_DNA"/>
</dbReference>
<dbReference type="SUPFAM" id="SSF46785">
    <property type="entry name" value="Winged helix' DNA-binding domain"/>
    <property type="match status" value="1"/>
</dbReference>
<dbReference type="GO" id="GO:0003700">
    <property type="term" value="F:DNA-binding transcription factor activity"/>
    <property type="evidence" value="ECO:0007669"/>
    <property type="project" value="InterPro"/>
</dbReference>
<dbReference type="RefSeq" id="WP_141925539.1">
    <property type="nucleotide sequence ID" value="NZ_VFQC01000002.1"/>
</dbReference>
<dbReference type="InterPro" id="IPR036388">
    <property type="entry name" value="WH-like_DNA-bd_sf"/>
</dbReference>
<feature type="domain" description="HTH marR-type" evidence="5">
    <location>
        <begin position="10"/>
        <end position="142"/>
    </location>
</feature>
<evidence type="ECO:0000313" key="6">
    <source>
        <dbReference type="EMBL" id="TQN28494.1"/>
    </source>
</evidence>
<evidence type="ECO:0000256" key="2">
    <source>
        <dbReference type="ARBA" id="ARBA00023125"/>
    </source>
</evidence>
<dbReference type="SMART" id="SM00347">
    <property type="entry name" value="HTH_MARR"/>
    <property type="match status" value="1"/>
</dbReference>
<dbReference type="PROSITE" id="PS50995">
    <property type="entry name" value="HTH_MARR_2"/>
    <property type="match status" value="1"/>
</dbReference>
<proteinExistence type="predicted"/>
<dbReference type="OrthoDB" id="4462574at2"/>
<accession>A0A543N9I3</accession>
<dbReference type="Pfam" id="PF12802">
    <property type="entry name" value="MarR_2"/>
    <property type="match status" value="1"/>
</dbReference>
<keyword evidence="1" id="KW-0805">Transcription regulation</keyword>
<dbReference type="GO" id="GO:0003677">
    <property type="term" value="F:DNA binding"/>
    <property type="evidence" value="ECO:0007669"/>
    <property type="project" value="UniProtKB-KW"/>
</dbReference>
<gene>
    <name evidence="6" type="ORF">FHX37_3839</name>
</gene>
<evidence type="ECO:0000313" key="7">
    <source>
        <dbReference type="Proteomes" id="UP000317422"/>
    </source>
</evidence>
<feature type="region of interest" description="Disordered" evidence="4">
    <location>
        <begin position="142"/>
        <end position="164"/>
    </location>
</feature>
<sequence length="164" mass="17922">MSYELGQRCETALGTLLQRRMRVTLYEELVAGIGRGVDITSYPILSGLARLGPVTAGTLGAEVGLDRSGVSRHASRLETGGLVYRRQDPDDARNSLLVLTQEGERVVGLLRERLAGMFGEQLASWPREQAEQFVSGLERFVRESHHRSSANPQGEEPVSSGEAD</sequence>
<evidence type="ECO:0000256" key="4">
    <source>
        <dbReference type="SAM" id="MobiDB-lite"/>
    </source>
</evidence>
<dbReference type="PANTHER" id="PTHR42756:SF1">
    <property type="entry name" value="TRANSCRIPTIONAL REPRESSOR OF EMRAB OPERON"/>
    <property type="match status" value="1"/>
</dbReference>